<dbReference type="InterPro" id="IPR001623">
    <property type="entry name" value="DnaJ_domain"/>
</dbReference>
<dbReference type="GO" id="GO:0004674">
    <property type="term" value="F:protein serine/threonine kinase activity"/>
    <property type="evidence" value="ECO:0007669"/>
    <property type="project" value="TreeGrafter"/>
</dbReference>
<evidence type="ECO:0000259" key="7">
    <source>
        <dbReference type="PROSITE" id="PS51182"/>
    </source>
</evidence>
<evidence type="ECO:0000256" key="2">
    <source>
        <dbReference type="ARBA" id="ARBA00005490"/>
    </source>
</evidence>
<dbReference type="AlphaFoldDB" id="A0A7E4V094"/>
<dbReference type="GO" id="GO:0035612">
    <property type="term" value="F:AP-2 adaptor complex binding"/>
    <property type="evidence" value="ECO:0007669"/>
    <property type="project" value="TreeGrafter"/>
</dbReference>
<comment type="similarity">
    <text evidence="2">Belongs to the protein kinase superfamily. AGC Ser/Thr protein kinase family. PKC subfamily.</text>
</comment>
<feature type="region of interest" description="Disordered" evidence="4">
    <location>
        <begin position="881"/>
        <end position="901"/>
    </location>
</feature>
<dbReference type="InterPro" id="IPR036869">
    <property type="entry name" value="J_dom_sf"/>
</dbReference>
<dbReference type="PROSITE" id="PS50011">
    <property type="entry name" value="PROTEIN_KINASE_DOM"/>
    <property type="match status" value="1"/>
</dbReference>
<feature type="domain" description="C2 tensin-type" evidence="7">
    <location>
        <begin position="577"/>
        <end position="714"/>
    </location>
</feature>
<dbReference type="PROSITE" id="PS00108">
    <property type="entry name" value="PROTEIN_KINASE_ST"/>
    <property type="match status" value="1"/>
</dbReference>
<evidence type="ECO:0000259" key="6">
    <source>
        <dbReference type="PROSITE" id="PS50076"/>
    </source>
</evidence>
<feature type="compositionally biased region" description="Pro residues" evidence="4">
    <location>
        <begin position="765"/>
        <end position="774"/>
    </location>
</feature>
<evidence type="ECO:0000313" key="8">
    <source>
        <dbReference type="Proteomes" id="UP000492821"/>
    </source>
</evidence>
<organism evidence="8 9">
    <name type="scientific">Panagrellus redivivus</name>
    <name type="common">Microworm</name>
    <dbReference type="NCBI Taxonomy" id="6233"/>
    <lineage>
        <taxon>Eukaryota</taxon>
        <taxon>Metazoa</taxon>
        <taxon>Ecdysozoa</taxon>
        <taxon>Nematoda</taxon>
        <taxon>Chromadorea</taxon>
        <taxon>Rhabditida</taxon>
        <taxon>Tylenchina</taxon>
        <taxon>Panagrolaimomorpha</taxon>
        <taxon>Panagrolaimoidea</taxon>
        <taxon>Panagrolaimidae</taxon>
        <taxon>Panagrellus</taxon>
    </lineage>
</organism>
<dbReference type="InterPro" id="IPR014020">
    <property type="entry name" value="Tensin_C2-dom"/>
</dbReference>
<dbReference type="PROSITE" id="PS50076">
    <property type="entry name" value="DNAJ_2"/>
    <property type="match status" value="1"/>
</dbReference>
<dbReference type="PROSITE" id="PS51182">
    <property type="entry name" value="C2_TENSIN"/>
    <property type="match status" value="1"/>
</dbReference>
<dbReference type="Pfam" id="PF00069">
    <property type="entry name" value="Pkinase"/>
    <property type="match status" value="1"/>
</dbReference>
<evidence type="ECO:0000256" key="4">
    <source>
        <dbReference type="SAM" id="MobiDB-lite"/>
    </source>
</evidence>
<sequence length="1162" mass="128644">MADLFRSAFSYIQQAAPLRQTASGSGGSHALVGSTVDVGGFKVKLRALLAEGGYGLVFSAQDSAGQWYALKRLIAADKEAADAALREVRFQKEMSGHPNIVKFVAAASRSPEQTNHGRAEFLLLTELCSGGNLFDYIQRGPLSTENVFKIFYSAVAAVKHMHDRGSPVTHRDIKIENLLFTASGQVKLCDFGSATVEVWRPDDNWNALKRSLLEEEWQKITTPMYRAPEILDTYQNWPIGPGQDTWALGCILFYLCYRTHPFEDSAKLRIINAKYVLPEEKTPYSGFHPLIKSLLQPNPYSRPSVQELCDQLEALTARLNIDVRKPVAGIESTAVPESAPSDFPSPSSYPTSANHEVPSSQNGPAGSSDMFAQLKGQGMSIFKNFKEKSAAVVQTVQTTYGSKGPDITWITSRLIMAPVLENVPETIAQLSEEQLKNYIIETSAKRPFVLFNLSERNLSCDYNRCASEYALPPISSGVAPSLDFMIGLTRNAITFLKRDNRGLVYFTGPEAQCALAVACLLTYCKHSDNAKRTVAAVREFRKGSNFYFPPSYLRIVEVLSTIVSCGRAEELRVMVHNMPVRMNCLYIEPVPAFNNAHTGCRPFAEIYCGGKLSWSTYKNYEDLRQYELKDKSISLNLDGWLVSEDVQIVVYHARWSRMHNRLQKVLMFAVGFHSNFIDGFTDHLNFERDEVDVANDAEELLPRNFKTLLSLQVDQDDRGFRPQRLPEFLTYNGDAVKREWLIGCNDDEHRLLQTFSSAEARVSRAPPPRPPPPGGFDGQSVTLIAPGATEPLDNPFESAGAVQPQNDFFSTLAWDDGGSSSSGHVQAPRAQTDNFFDVSEPAPKPQPSKSNDDALAWERAAGIRVTDEVEDDDADQYKFDYEKKQTPTKPSPPLAQQAQKETDKIVDDLENLLSFGAAPAPPPHQYAAAPKPPTHQSNDFLDDLFSGAAPAPSVPMHRNVSAPVFPDQQKGEKLADPFGDIFKHIPKSAATSQANSGRSTPMASSAGMHPAAAGLPPRETPPMSKPKQATGFTNTNDFFGDLLANHGIAEKKKATMGEMIRTEEEKFMDPVSIQIRNWTHDKNGNIRALLSSLNEVLWEGAGNWNVPSITDMLSDSVVKKSYHRACLLVHPDKQVGKPHHALAQAIFTELNKAMVAFENERK</sequence>
<evidence type="ECO:0000256" key="3">
    <source>
        <dbReference type="ARBA" id="ARBA00022741"/>
    </source>
</evidence>
<dbReference type="PANTHER" id="PTHR22967:SF105">
    <property type="entry name" value="CYCLIN-G-ASSOCIATED KINASE"/>
    <property type="match status" value="1"/>
</dbReference>
<dbReference type="SUPFAM" id="SSF56112">
    <property type="entry name" value="Protein kinase-like (PK-like)"/>
    <property type="match status" value="1"/>
</dbReference>
<dbReference type="InterPro" id="IPR035892">
    <property type="entry name" value="C2_domain_sf"/>
</dbReference>
<dbReference type="GO" id="GO:0045747">
    <property type="term" value="P:positive regulation of Notch signaling pathway"/>
    <property type="evidence" value="ECO:0007669"/>
    <property type="project" value="TreeGrafter"/>
</dbReference>
<dbReference type="Gene3D" id="1.10.287.110">
    <property type="entry name" value="DnaJ domain"/>
    <property type="match status" value="1"/>
</dbReference>
<dbReference type="WBParaSite" id="Pan_g15003.t1">
    <property type="protein sequence ID" value="Pan_g15003.t1"/>
    <property type="gene ID" value="Pan_g15003"/>
</dbReference>
<dbReference type="SMART" id="SM00220">
    <property type="entry name" value="S_TKc"/>
    <property type="match status" value="1"/>
</dbReference>
<reference evidence="9" key="2">
    <citation type="submission" date="2020-10" db="UniProtKB">
        <authorList>
            <consortium name="WormBaseParasite"/>
        </authorList>
    </citation>
    <scope>IDENTIFICATION</scope>
</reference>
<name>A0A7E4V094_PANRE</name>
<dbReference type="InterPro" id="IPR029021">
    <property type="entry name" value="Prot-tyrosine_phosphatase-like"/>
</dbReference>
<dbReference type="GO" id="GO:0030136">
    <property type="term" value="C:clathrin-coated vesicle"/>
    <property type="evidence" value="ECO:0007669"/>
    <property type="project" value="UniProtKB-SubCell"/>
</dbReference>
<dbReference type="InterPro" id="IPR000719">
    <property type="entry name" value="Prot_kinase_dom"/>
</dbReference>
<accession>A0A7E4V094</accession>
<feature type="region of interest" description="Disordered" evidence="4">
    <location>
        <begin position="332"/>
        <end position="370"/>
    </location>
</feature>
<dbReference type="Gene3D" id="1.10.510.10">
    <property type="entry name" value="Transferase(Phosphotransferase) domain 1"/>
    <property type="match status" value="1"/>
</dbReference>
<dbReference type="SUPFAM" id="SSF49562">
    <property type="entry name" value="C2 domain (Calcium/lipid-binding domain, CaLB)"/>
    <property type="match status" value="1"/>
</dbReference>
<comment type="subcellular location">
    <subcellularLocation>
        <location evidence="1">Cytoplasmic vesicle</location>
        <location evidence="1">Clathrin-coated vesicle</location>
    </subcellularLocation>
</comment>
<evidence type="ECO:0000259" key="5">
    <source>
        <dbReference type="PROSITE" id="PS50011"/>
    </source>
</evidence>
<evidence type="ECO:0000313" key="9">
    <source>
        <dbReference type="WBParaSite" id="Pan_g15003.t1"/>
    </source>
</evidence>
<dbReference type="GO" id="GO:2000369">
    <property type="term" value="P:regulation of clathrin-dependent endocytosis"/>
    <property type="evidence" value="ECO:0007669"/>
    <property type="project" value="TreeGrafter"/>
</dbReference>
<protein>
    <submittedName>
        <fullName evidence="9">Cyclin-G-associated kinase</fullName>
    </submittedName>
</protein>
<dbReference type="Pfam" id="PF10409">
    <property type="entry name" value="PTEN_C2"/>
    <property type="match status" value="1"/>
</dbReference>
<feature type="compositionally biased region" description="Polar residues" evidence="4">
    <location>
        <begin position="989"/>
        <end position="1003"/>
    </location>
</feature>
<dbReference type="FunFam" id="1.10.287.110:FF:000002">
    <property type="entry name" value="putative tyrosine-protein phosphatase auxilin isoform X2"/>
    <property type="match status" value="1"/>
</dbReference>
<dbReference type="Gene3D" id="2.60.40.1110">
    <property type="match status" value="1"/>
</dbReference>
<feature type="compositionally biased region" description="Polar residues" evidence="4">
    <location>
        <begin position="344"/>
        <end position="365"/>
    </location>
</feature>
<feature type="domain" description="J" evidence="6">
    <location>
        <begin position="1102"/>
        <end position="1162"/>
    </location>
</feature>
<dbReference type="SUPFAM" id="SSF46565">
    <property type="entry name" value="Chaperone J-domain"/>
    <property type="match status" value="1"/>
</dbReference>
<feature type="region of interest" description="Disordered" evidence="4">
    <location>
        <begin position="914"/>
        <end position="954"/>
    </location>
</feature>
<feature type="domain" description="Protein kinase" evidence="5">
    <location>
        <begin position="43"/>
        <end position="315"/>
    </location>
</feature>
<proteinExistence type="inferred from homology"/>
<feature type="region of interest" description="Disordered" evidence="4">
    <location>
        <begin position="758"/>
        <end position="802"/>
    </location>
</feature>
<keyword evidence="3" id="KW-0547">Nucleotide-binding</keyword>
<dbReference type="Proteomes" id="UP000492821">
    <property type="component" value="Unassembled WGS sequence"/>
</dbReference>
<evidence type="ECO:0000256" key="1">
    <source>
        <dbReference type="ARBA" id="ARBA00004132"/>
    </source>
</evidence>
<feature type="region of interest" description="Disordered" evidence="4">
    <location>
        <begin position="988"/>
        <end position="1031"/>
    </location>
</feature>
<dbReference type="InterPro" id="IPR008271">
    <property type="entry name" value="Ser/Thr_kinase_AS"/>
</dbReference>
<dbReference type="InterPro" id="IPR011009">
    <property type="entry name" value="Kinase-like_dom_sf"/>
</dbReference>
<dbReference type="CDD" id="cd06257">
    <property type="entry name" value="DnaJ"/>
    <property type="match status" value="1"/>
</dbReference>
<dbReference type="SMART" id="SM01326">
    <property type="entry name" value="PTEN_C2"/>
    <property type="match status" value="1"/>
</dbReference>
<dbReference type="PANTHER" id="PTHR22967">
    <property type="entry name" value="SERINE/THREONINE PROTEIN KINASE"/>
    <property type="match status" value="1"/>
</dbReference>
<dbReference type="GO" id="GO:0005524">
    <property type="term" value="F:ATP binding"/>
    <property type="evidence" value="ECO:0007669"/>
    <property type="project" value="InterPro"/>
</dbReference>
<keyword evidence="8" id="KW-1185">Reference proteome</keyword>
<reference evidence="8" key="1">
    <citation type="journal article" date="2013" name="Genetics">
        <title>The draft genome and transcriptome of Panagrellus redivivus are shaped by the harsh demands of a free-living lifestyle.</title>
        <authorList>
            <person name="Srinivasan J."/>
            <person name="Dillman A.R."/>
            <person name="Macchietto M.G."/>
            <person name="Heikkinen L."/>
            <person name="Lakso M."/>
            <person name="Fracchia K.M."/>
            <person name="Antoshechkin I."/>
            <person name="Mortazavi A."/>
            <person name="Wong G."/>
            <person name="Sternberg P.W."/>
        </authorList>
    </citation>
    <scope>NUCLEOTIDE SEQUENCE [LARGE SCALE GENOMIC DNA]</scope>
    <source>
        <strain evidence="8">MT8872</strain>
    </source>
</reference>
<dbReference type="Gene3D" id="3.90.190.10">
    <property type="entry name" value="Protein tyrosine phosphatase superfamily"/>
    <property type="match status" value="1"/>
</dbReference>